<name>A0A645ALF2_9ZZZZ</name>
<organism evidence="1">
    <name type="scientific">bioreactor metagenome</name>
    <dbReference type="NCBI Taxonomy" id="1076179"/>
    <lineage>
        <taxon>unclassified sequences</taxon>
        <taxon>metagenomes</taxon>
        <taxon>ecological metagenomes</taxon>
    </lineage>
</organism>
<sequence>MITPMIAQLIPTATADRAPSTVACTMTAHVMRVSFLSHEAPMVAKIATTAANKGV</sequence>
<accession>A0A645ALF2</accession>
<protein>
    <submittedName>
        <fullName evidence="1">Uncharacterized protein</fullName>
    </submittedName>
</protein>
<dbReference type="EMBL" id="VSSQ01012986">
    <property type="protein sequence ID" value="MPM50474.1"/>
    <property type="molecule type" value="Genomic_DNA"/>
</dbReference>
<proteinExistence type="predicted"/>
<comment type="caution">
    <text evidence="1">The sequence shown here is derived from an EMBL/GenBank/DDBJ whole genome shotgun (WGS) entry which is preliminary data.</text>
</comment>
<gene>
    <name evidence="1" type="ORF">SDC9_97215</name>
</gene>
<evidence type="ECO:0000313" key="1">
    <source>
        <dbReference type="EMBL" id="MPM50474.1"/>
    </source>
</evidence>
<reference evidence="1" key="1">
    <citation type="submission" date="2019-08" db="EMBL/GenBank/DDBJ databases">
        <authorList>
            <person name="Kucharzyk K."/>
            <person name="Murdoch R.W."/>
            <person name="Higgins S."/>
            <person name="Loffler F."/>
        </authorList>
    </citation>
    <scope>NUCLEOTIDE SEQUENCE</scope>
</reference>
<dbReference type="AlphaFoldDB" id="A0A645ALF2"/>